<keyword evidence="1" id="KW-0472">Membrane</keyword>
<dbReference type="EMBL" id="REGN01001371">
    <property type="protein sequence ID" value="RNA35117.1"/>
    <property type="molecule type" value="Genomic_DNA"/>
</dbReference>
<accession>A0A3M7SHM4</accession>
<evidence type="ECO:0000313" key="3">
    <source>
        <dbReference type="Proteomes" id="UP000276133"/>
    </source>
</evidence>
<dbReference type="Proteomes" id="UP000276133">
    <property type="component" value="Unassembled WGS sequence"/>
</dbReference>
<keyword evidence="1" id="KW-1133">Transmembrane helix</keyword>
<reference evidence="2 3" key="1">
    <citation type="journal article" date="2018" name="Sci. Rep.">
        <title>Genomic signatures of local adaptation to the degree of environmental predictability in rotifers.</title>
        <authorList>
            <person name="Franch-Gras L."/>
            <person name="Hahn C."/>
            <person name="Garcia-Roger E.M."/>
            <person name="Carmona M.J."/>
            <person name="Serra M."/>
            <person name="Gomez A."/>
        </authorList>
    </citation>
    <scope>NUCLEOTIDE SEQUENCE [LARGE SCALE GENOMIC DNA]</scope>
    <source>
        <strain evidence="2">HYR1</strain>
    </source>
</reference>
<keyword evidence="1" id="KW-0812">Transmembrane</keyword>
<feature type="transmembrane region" description="Helical" evidence="1">
    <location>
        <begin position="130"/>
        <end position="148"/>
    </location>
</feature>
<evidence type="ECO:0000256" key="1">
    <source>
        <dbReference type="SAM" id="Phobius"/>
    </source>
</evidence>
<sequence length="191" mass="21783">MLEENQIFLNKNLNPELLRNHFKFKKLKILFQLYGNSSNLDLSIKKISLSKLLKQALTILLSSFFISKTLSQNRSKSALTLHGHISTNAFFLTIGSGCLLKVKTTSMSVVSLPSLTASFDRSFKIYERSLSVILLLIIIVSLIFAINLKNLLNCKYIPSKFINRKKYKISEKNKRKRTPKMNKISLNSALL</sequence>
<gene>
    <name evidence="2" type="ORF">BpHYR1_053226</name>
</gene>
<keyword evidence="3" id="KW-1185">Reference proteome</keyword>
<protein>
    <submittedName>
        <fullName evidence="2">Uncharacterized protein</fullName>
    </submittedName>
</protein>
<proteinExistence type="predicted"/>
<evidence type="ECO:0000313" key="2">
    <source>
        <dbReference type="EMBL" id="RNA35117.1"/>
    </source>
</evidence>
<name>A0A3M7SHM4_BRAPC</name>
<comment type="caution">
    <text evidence="2">The sequence shown here is derived from an EMBL/GenBank/DDBJ whole genome shotgun (WGS) entry which is preliminary data.</text>
</comment>
<dbReference type="AlphaFoldDB" id="A0A3M7SHM4"/>
<organism evidence="2 3">
    <name type="scientific">Brachionus plicatilis</name>
    <name type="common">Marine rotifer</name>
    <name type="synonym">Brachionus muelleri</name>
    <dbReference type="NCBI Taxonomy" id="10195"/>
    <lineage>
        <taxon>Eukaryota</taxon>
        <taxon>Metazoa</taxon>
        <taxon>Spiralia</taxon>
        <taxon>Gnathifera</taxon>
        <taxon>Rotifera</taxon>
        <taxon>Eurotatoria</taxon>
        <taxon>Monogononta</taxon>
        <taxon>Pseudotrocha</taxon>
        <taxon>Ploima</taxon>
        <taxon>Brachionidae</taxon>
        <taxon>Brachionus</taxon>
    </lineage>
</organism>